<dbReference type="Pfam" id="PF26639">
    <property type="entry name" value="Het-6_barrel"/>
    <property type="match status" value="1"/>
</dbReference>
<gene>
    <name evidence="4" type="ORF">NA56DRAFT_659114</name>
</gene>
<accession>A0A2J6Q474</accession>
<protein>
    <recommendedName>
        <fullName evidence="3">Heterokaryon incompatibility domain-containing protein</fullName>
    </recommendedName>
</protein>
<keyword evidence="5" id="KW-1185">Reference proteome</keyword>
<dbReference type="STRING" id="1745343.A0A2J6Q474"/>
<dbReference type="InterPro" id="IPR010730">
    <property type="entry name" value="HET"/>
</dbReference>
<dbReference type="EMBL" id="KZ613482">
    <property type="protein sequence ID" value="PMD21102.1"/>
    <property type="molecule type" value="Genomic_DNA"/>
</dbReference>
<keyword evidence="2" id="KW-0812">Transmembrane</keyword>
<evidence type="ECO:0000256" key="1">
    <source>
        <dbReference type="SAM" id="MobiDB-lite"/>
    </source>
</evidence>
<proteinExistence type="predicted"/>
<keyword evidence="2" id="KW-1133">Transmembrane helix</keyword>
<dbReference type="AlphaFoldDB" id="A0A2J6Q474"/>
<evidence type="ECO:0000259" key="3">
    <source>
        <dbReference type="Pfam" id="PF06985"/>
    </source>
</evidence>
<evidence type="ECO:0000313" key="4">
    <source>
        <dbReference type="EMBL" id="PMD21102.1"/>
    </source>
</evidence>
<feature type="transmembrane region" description="Helical" evidence="2">
    <location>
        <begin position="116"/>
        <end position="136"/>
    </location>
</feature>
<name>A0A2J6Q474_9HELO</name>
<feature type="domain" description="Heterokaryon incompatibility" evidence="3">
    <location>
        <begin position="238"/>
        <end position="385"/>
    </location>
</feature>
<dbReference type="InterPro" id="IPR052895">
    <property type="entry name" value="HetReg/Transcr_Mod"/>
</dbReference>
<dbReference type="Proteomes" id="UP000235672">
    <property type="component" value="Unassembled WGS sequence"/>
</dbReference>
<keyword evidence="2" id="KW-0472">Membrane</keyword>
<evidence type="ECO:0000313" key="5">
    <source>
        <dbReference type="Proteomes" id="UP000235672"/>
    </source>
</evidence>
<dbReference type="OrthoDB" id="3548654at2759"/>
<dbReference type="Pfam" id="PF06985">
    <property type="entry name" value="HET"/>
    <property type="match status" value="1"/>
</dbReference>
<organism evidence="4 5">
    <name type="scientific">Hyaloscypha hepaticicola</name>
    <dbReference type="NCBI Taxonomy" id="2082293"/>
    <lineage>
        <taxon>Eukaryota</taxon>
        <taxon>Fungi</taxon>
        <taxon>Dikarya</taxon>
        <taxon>Ascomycota</taxon>
        <taxon>Pezizomycotina</taxon>
        <taxon>Leotiomycetes</taxon>
        <taxon>Helotiales</taxon>
        <taxon>Hyaloscyphaceae</taxon>
        <taxon>Hyaloscypha</taxon>
    </lineage>
</organism>
<dbReference type="PANTHER" id="PTHR24148:SF73">
    <property type="entry name" value="HET DOMAIN PROTEIN (AFU_ORTHOLOGUE AFUA_8G01020)"/>
    <property type="match status" value="1"/>
</dbReference>
<sequence length="981" mass="111643">MDKIWRFIQGIIGLCVLLRKPAWRAVLKLIRPSPRAWSRDARARAAQVVYKRAREQYQYNNLGDRNSFRLLAVQSKGEGIDPLIRISLAEFDIDNAPPYNALSYTWKIDEPIRKKALRWAVFLIWVYIAIALDFLMGKIFNILPDGSQLFSKARKLYERTGVAPRASKIQHRLILLFMPAINAMSPLDQKWPTRLAISRFSKIQKILKRVVSKAYRKLNWVCRGEFIDVFDEDRKQPARLIVCNGMWHLVGLNLYNALREVPTSRTEFWWVDAICVNQENLTERGSQVDLMAEIFGKAEKVIVWLGVVSPFNEQAPKFLTTLPSFERSVENRQATGEGEREEESSPQGITTSQAIASLQSQLPQWLSVLHLICRTWFRRVWVLQEAMLARQIEFRLGPHTILPEQLMAGFQWFGYLVPRYRLFGGLGPTVLEYFRKWTKDSIEVLRIRSIIAKGDRFQLEDYLFIARGRDATDPKDLAFAGFFLVDQNPRKTVMGTTVDPLKTDYHKTIRQIYQDCAHHVINGPSGIRILSLVENRASENRFLPSWVPDLRKPQLPLPLWTFGGGLYETWPPAQDFHAISVCDNVLNLVGIQWDDVLIVGEDLLEFRSGSECEHPTSSSYGILEILSCIGTIYDPTGEPTVAALWRTLIFDLFHGQHPAPTNLAEGFLVFFVSSICEGLRLKHMWTQTGLRHVPGSPPPGYPQSGAIGFQSDTKIAEFLEKYDSPEYPFRAVMQEFLGPDQMSRLFSNLATQNPLQTDRKQAPDLENIGSPSHSSFVSEKESLGVNSEVLFDRNTGQQINNISVPYAEPSISLVSQFVKDYDLYAASVGETFLGRRIFLTKKGYLGLGPAHIQENDTVMLVNGGYVPYIFRREARRRRDSGEFRELIKMLDLSKNGESLFESLVSDDITYPVMEEILGDVEHFYKKPQSASTRNENPQGLGESSGGATVYWILVGEAYVHGIMHGEGLEHEGLKPELIQVS</sequence>
<dbReference type="PANTHER" id="PTHR24148">
    <property type="entry name" value="ANKYRIN REPEAT DOMAIN-CONTAINING PROTEIN 39 HOMOLOG-RELATED"/>
    <property type="match status" value="1"/>
</dbReference>
<reference evidence="4 5" key="1">
    <citation type="submission" date="2016-05" db="EMBL/GenBank/DDBJ databases">
        <title>A degradative enzymes factory behind the ericoid mycorrhizal symbiosis.</title>
        <authorList>
            <consortium name="DOE Joint Genome Institute"/>
            <person name="Martino E."/>
            <person name="Morin E."/>
            <person name="Grelet G."/>
            <person name="Kuo A."/>
            <person name="Kohler A."/>
            <person name="Daghino S."/>
            <person name="Barry K."/>
            <person name="Choi C."/>
            <person name="Cichocki N."/>
            <person name="Clum A."/>
            <person name="Copeland A."/>
            <person name="Hainaut M."/>
            <person name="Haridas S."/>
            <person name="Labutti K."/>
            <person name="Lindquist E."/>
            <person name="Lipzen A."/>
            <person name="Khouja H.-R."/>
            <person name="Murat C."/>
            <person name="Ohm R."/>
            <person name="Olson A."/>
            <person name="Spatafora J."/>
            <person name="Veneault-Fourrey C."/>
            <person name="Henrissat B."/>
            <person name="Grigoriev I."/>
            <person name="Martin F."/>
            <person name="Perotto S."/>
        </authorList>
    </citation>
    <scope>NUCLEOTIDE SEQUENCE [LARGE SCALE GENOMIC DNA]</scope>
    <source>
        <strain evidence="4 5">UAMH 7357</strain>
    </source>
</reference>
<evidence type="ECO:0000256" key="2">
    <source>
        <dbReference type="SAM" id="Phobius"/>
    </source>
</evidence>
<feature type="region of interest" description="Disordered" evidence="1">
    <location>
        <begin position="330"/>
        <end position="350"/>
    </location>
</feature>